<dbReference type="EMBL" id="CZBM01000018">
    <property type="protein sequence ID" value="CUQ51341.1"/>
    <property type="molecule type" value="Genomic_DNA"/>
</dbReference>
<reference evidence="1 2" key="1">
    <citation type="submission" date="2015-09" db="EMBL/GenBank/DDBJ databases">
        <authorList>
            <consortium name="Pathogen Informatics"/>
        </authorList>
    </citation>
    <scope>NUCLEOTIDE SEQUENCE [LARGE SCALE GENOMIC DNA]</scope>
    <source>
        <strain evidence="1 2">2789STDY5834948</strain>
    </source>
</reference>
<gene>
    <name evidence="1" type="ORF">ERS852560_03622</name>
</gene>
<dbReference type="Proteomes" id="UP000095332">
    <property type="component" value="Unassembled WGS sequence"/>
</dbReference>
<dbReference type="AlphaFoldDB" id="A0A174X0M3"/>
<sequence>MKVIRTCLYSSFVTILFFVRLACILHSPSLNDRSVAANMEYIGSQETLYAQG</sequence>
<protein>
    <submittedName>
        <fullName evidence="1">Uncharacterized protein</fullName>
    </submittedName>
</protein>
<evidence type="ECO:0000313" key="2">
    <source>
        <dbReference type="Proteomes" id="UP000095332"/>
    </source>
</evidence>
<name>A0A174X0M3_PARDI</name>
<organism evidence="1 2">
    <name type="scientific">Parabacteroides distasonis</name>
    <dbReference type="NCBI Taxonomy" id="823"/>
    <lineage>
        <taxon>Bacteria</taxon>
        <taxon>Pseudomonadati</taxon>
        <taxon>Bacteroidota</taxon>
        <taxon>Bacteroidia</taxon>
        <taxon>Bacteroidales</taxon>
        <taxon>Tannerellaceae</taxon>
        <taxon>Parabacteroides</taxon>
    </lineage>
</organism>
<proteinExistence type="predicted"/>
<evidence type="ECO:0000313" key="1">
    <source>
        <dbReference type="EMBL" id="CUQ51341.1"/>
    </source>
</evidence>
<accession>A0A174X0M3</accession>